<sequence length="303" mass="32078">MLISFGCPVSGAWARPETLTSIAQRAEALGYHGLWAFQRLLVGEEQDLAPSYQSVLDPIVALAWAGAATSRIRLGVSVLNLPYVAPAVLAKQAGTLDLLTGGRFDLGLGTGWSEPEFVATGADPNPRGRRTEEYLAALRTLFTDEVAEFAGTYYRVPPSRMLPRPAQAGGPPILLGGTAEVALRRAGRLTAGWVSSSRASLADIERGARTVREAAAEAGKDPDDVRIVVRAVVQPGDRNPAIPLSGSWADIRAGAQRYAEAGATELFYEPNWDPRIGGPDADPQVAAQLGTEMIEALAPADPV</sequence>
<feature type="domain" description="Luciferase-like" evidence="5">
    <location>
        <begin position="15"/>
        <end position="238"/>
    </location>
</feature>
<dbReference type="NCBIfam" id="TIGR03619">
    <property type="entry name" value="F420_Rv2161c"/>
    <property type="match status" value="1"/>
</dbReference>
<dbReference type="PANTHER" id="PTHR42847">
    <property type="entry name" value="ALKANESULFONATE MONOOXYGENASE"/>
    <property type="match status" value="1"/>
</dbReference>
<dbReference type="InterPro" id="IPR036661">
    <property type="entry name" value="Luciferase-like_sf"/>
</dbReference>
<evidence type="ECO:0000256" key="2">
    <source>
        <dbReference type="ARBA" id="ARBA00022643"/>
    </source>
</evidence>
<dbReference type="Proteomes" id="UP000619479">
    <property type="component" value="Unassembled WGS sequence"/>
</dbReference>
<protein>
    <recommendedName>
        <fullName evidence="5">Luciferase-like domain-containing protein</fullName>
    </recommendedName>
</protein>
<dbReference type="Pfam" id="PF00296">
    <property type="entry name" value="Bac_luciferase"/>
    <property type="match status" value="1"/>
</dbReference>
<name>A0A919IPV6_9ACTN</name>
<dbReference type="GO" id="GO:0008726">
    <property type="term" value="F:alkanesulfonate monooxygenase activity"/>
    <property type="evidence" value="ECO:0007669"/>
    <property type="project" value="TreeGrafter"/>
</dbReference>
<evidence type="ECO:0000256" key="3">
    <source>
        <dbReference type="ARBA" id="ARBA00023002"/>
    </source>
</evidence>
<evidence type="ECO:0000259" key="5">
    <source>
        <dbReference type="Pfam" id="PF00296"/>
    </source>
</evidence>
<dbReference type="SUPFAM" id="SSF51679">
    <property type="entry name" value="Bacterial luciferase-like"/>
    <property type="match status" value="1"/>
</dbReference>
<dbReference type="GO" id="GO:0046306">
    <property type="term" value="P:alkanesulfonate catabolic process"/>
    <property type="evidence" value="ECO:0007669"/>
    <property type="project" value="TreeGrafter"/>
</dbReference>
<dbReference type="InterPro" id="IPR011251">
    <property type="entry name" value="Luciferase-like_dom"/>
</dbReference>
<proteinExistence type="predicted"/>
<keyword evidence="4" id="KW-0503">Monooxygenase</keyword>
<evidence type="ECO:0000256" key="4">
    <source>
        <dbReference type="ARBA" id="ARBA00023033"/>
    </source>
</evidence>
<dbReference type="AlphaFoldDB" id="A0A919IPV6"/>
<evidence type="ECO:0000313" key="6">
    <source>
        <dbReference type="EMBL" id="GID68771.1"/>
    </source>
</evidence>
<accession>A0A919IPV6</accession>
<keyword evidence="7" id="KW-1185">Reference proteome</keyword>
<keyword evidence="1" id="KW-0285">Flavoprotein</keyword>
<evidence type="ECO:0000313" key="7">
    <source>
        <dbReference type="Proteomes" id="UP000619479"/>
    </source>
</evidence>
<dbReference type="EMBL" id="BOMH01000051">
    <property type="protein sequence ID" value="GID68771.1"/>
    <property type="molecule type" value="Genomic_DNA"/>
</dbReference>
<dbReference type="Gene3D" id="3.20.20.30">
    <property type="entry name" value="Luciferase-like domain"/>
    <property type="match status" value="1"/>
</dbReference>
<organism evidence="6 7">
    <name type="scientific">Actinoplanes cyaneus</name>
    <dbReference type="NCBI Taxonomy" id="52696"/>
    <lineage>
        <taxon>Bacteria</taxon>
        <taxon>Bacillati</taxon>
        <taxon>Actinomycetota</taxon>
        <taxon>Actinomycetes</taxon>
        <taxon>Micromonosporales</taxon>
        <taxon>Micromonosporaceae</taxon>
        <taxon>Actinoplanes</taxon>
    </lineage>
</organism>
<evidence type="ECO:0000256" key="1">
    <source>
        <dbReference type="ARBA" id="ARBA00022630"/>
    </source>
</evidence>
<keyword evidence="2" id="KW-0288">FMN</keyword>
<dbReference type="InterPro" id="IPR019921">
    <property type="entry name" value="Lucif-like_OxRdtase_Rv2161c"/>
</dbReference>
<comment type="caution">
    <text evidence="6">The sequence shown here is derived from an EMBL/GenBank/DDBJ whole genome shotgun (WGS) entry which is preliminary data.</text>
</comment>
<dbReference type="RefSeq" id="WP_203749319.1">
    <property type="nucleotide sequence ID" value="NZ_BAAAUC010000006.1"/>
</dbReference>
<gene>
    <name evidence="6" type="ORF">Acy02nite_66520</name>
</gene>
<keyword evidence="3" id="KW-0560">Oxidoreductase</keyword>
<dbReference type="InterPro" id="IPR050172">
    <property type="entry name" value="SsuD_RutA_monooxygenase"/>
</dbReference>
<reference evidence="6" key="1">
    <citation type="submission" date="2021-01" db="EMBL/GenBank/DDBJ databases">
        <title>Whole genome shotgun sequence of Actinoplanes cyaneus NBRC 14990.</title>
        <authorList>
            <person name="Komaki H."/>
            <person name="Tamura T."/>
        </authorList>
    </citation>
    <scope>NUCLEOTIDE SEQUENCE</scope>
    <source>
        <strain evidence="6">NBRC 14990</strain>
    </source>
</reference>
<dbReference type="PANTHER" id="PTHR42847:SF4">
    <property type="entry name" value="ALKANESULFONATE MONOOXYGENASE-RELATED"/>
    <property type="match status" value="1"/>
</dbReference>